<protein>
    <submittedName>
        <fullName evidence="2">Short chain dehydrogenase</fullName>
    </submittedName>
</protein>
<keyword evidence="1" id="KW-1185">Reference proteome</keyword>
<evidence type="ECO:0000313" key="1">
    <source>
        <dbReference type="Proteomes" id="UP000095280"/>
    </source>
</evidence>
<dbReference type="WBParaSite" id="maker-unitig_42442-snap-gene-0.2-mRNA-1">
    <property type="protein sequence ID" value="maker-unitig_42442-snap-gene-0.2-mRNA-1"/>
    <property type="gene ID" value="maker-unitig_42442-snap-gene-0.2"/>
</dbReference>
<sequence>MNPATVAHISECARDAFGQAGIVITCAKPVQLKQSAAVHCRRYRPITDRL</sequence>
<dbReference type="Proteomes" id="UP000095280">
    <property type="component" value="Unplaced"/>
</dbReference>
<accession>A0A1I8FQC1</accession>
<evidence type="ECO:0000313" key="2">
    <source>
        <dbReference type="WBParaSite" id="maker-unitig_42442-snap-gene-0.2-mRNA-1"/>
    </source>
</evidence>
<dbReference type="AlphaFoldDB" id="A0A1I8FQC1"/>
<name>A0A1I8FQC1_9PLAT</name>
<organism evidence="1 2">
    <name type="scientific">Macrostomum lignano</name>
    <dbReference type="NCBI Taxonomy" id="282301"/>
    <lineage>
        <taxon>Eukaryota</taxon>
        <taxon>Metazoa</taxon>
        <taxon>Spiralia</taxon>
        <taxon>Lophotrochozoa</taxon>
        <taxon>Platyhelminthes</taxon>
        <taxon>Rhabditophora</taxon>
        <taxon>Macrostomorpha</taxon>
        <taxon>Macrostomida</taxon>
        <taxon>Macrostomidae</taxon>
        <taxon>Macrostomum</taxon>
    </lineage>
</organism>
<reference evidence="2" key="1">
    <citation type="submission" date="2016-11" db="UniProtKB">
        <authorList>
            <consortium name="WormBaseParasite"/>
        </authorList>
    </citation>
    <scope>IDENTIFICATION</scope>
</reference>
<proteinExistence type="predicted"/>